<sequence length="75" mass="8238">MRIAAIKNAPSSTIKMIVTIKTQGFSPALRVKHCVASYIHQKDMNIILKTSASVKKRGDPSIKKLLPLLHFPPTG</sequence>
<dbReference type="PATRIC" id="fig|1398.22.peg.163"/>
<evidence type="ECO:0000313" key="1">
    <source>
        <dbReference type="EMBL" id="KWZ86099.1"/>
    </source>
</evidence>
<evidence type="ECO:0000313" key="2">
    <source>
        <dbReference type="Proteomes" id="UP000070376"/>
    </source>
</evidence>
<proteinExistence type="predicted"/>
<comment type="caution">
    <text evidence="1">The sequence shown here is derived from an EMBL/GenBank/DDBJ whole genome shotgun (WGS) entry which is preliminary data.</text>
</comment>
<reference evidence="2" key="1">
    <citation type="submission" date="2016-01" db="EMBL/GenBank/DDBJ databases">
        <authorList>
            <person name="Mitreva M."/>
            <person name="Pepin K.H."/>
            <person name="Mihindukulasuriya K.A."/>
            <person name="Fulton R."/>
            <person name="Fronick C."/>
            <person name="O'Laughlin M."/>
            <person name="Miner T."/>
            <person name="Herter B."/>
            <person name="Rosa B.A."/>
            <person name="Cordes M."/>
            <person name="Tomlinson C."/>
            <person name="Wollam A."/>
            <person name="Palsikar V.B."/>
            <person name="Mardis E.R."/>
            <person name="Wilson R.K."/>
        </authorList>
    </citation>
    <scope>NUCLEOTIDE SEQUENCE [LARGE SCALE GENOMIC DNA]</scope>
    <source>
        <strain evidence="2">GED7749B</strain>
    </source>
</reference>
<protein>
    <submittedName>
        <fullName evidence="1">Uncharacterized protein</fullName>
    </submittedName>
</protein>
<dbReference type="AlphaFoldDB" id="A0A133L2C4"/>
<dbReference type="EMBL" id="LRPN01000006">
    <property type="protein sequence ID" value="KWZ86099.1"/>
    <property type="molecule type" value="Genomic_DNA"/>
</dbReference>
<gene>
    <name evidence="1" type="ORF">HMPREF3213_00160</name>
</gene>
<dbReference type="Proteomes" id="UP000070376">
    <property type="component" value="Unassembled WGS sequence"/>
</dbReference>
<accession>A0A133L2C4</accession>
<name>A0A133L2C4_HEYCO</name>
<organism evidence="1 2">
    <name type="scientific">Heyndrickxia coagulans</name>
    <name type="common">Weizmannia coagulans</name>
    <dbReference type="NCBI Taxonomy" id="1398"/>
    <lineage>
        <taxon>Bacteria</taxon>
        <taxon>Bacillati</taxon>
        <taxon>Bacillota</taxon>
        <taxon>Bacilli</taxon>
        <taxon>Bacillales</taxon>
        <taxon>Bacillaceae</taxon>
        <taxon>Heyndrickxia</taxon>
    </lineage>
</organism>